<keyword evidence="1" id="KW-0472">Membrane</keyword>
<gene>
    <name evidence="2" type="ORF">g.8044</name>
</gene>
<accession>A0A1B6DRG1</accession>
<sequence>DDTGELLVCQQLIDDFYPGDDETTFNLAILMMLTFLAHTYFAWQLKTTFDTWMVCAKQYVDLLEYGADDVFTTGETLDGIHHAHYKVLNDMCFYLFEYGADDVFTTGETLDGIHNAHHNVLNDMCFYMFAEFFSNAVLFSLLAFSAYCLSGLSSHSAVSDHPCLFPGIITQHCC</sequence>
<protein>
    <submittedName>
        <fullName evidence="2">Uncharacterized protein</fullName>
    </submittedName>
</protein>
<keyword evidence="1" id="KW-1133">Transmembrane helix</keyword>
<dbReference type="EMBL" id="GEDC01009031">
    <property type="protein sequence ID" value="JAS28267.1"/>
    <property type="molecule type" value="Transcribed_RNA"/>
</dbReference>
<dbReference type="AlphaFoldDB" id="A0A1B6DRG1"/>
<name>A0A1B6DRG1_9HEMI</name>
<evidence type="ECO:0000256" key="1">
    <source>
        <dbReference type="SAM" id="Phobius"/>
    </source>
</evidence>
<feature type="non-terminal residue" evidence="2">
    <location>
        <position position="174"/>
    </location>
</feature>
<organism evidence="2">
    <name type="scientific">Clastoptera arizonana</name>
    <name type="common">Arizona spittle bug</name>
    <dbReference type="NCBI Taxonomy" id="38151"/>
    <lineage>
        <taxon>Eukaryota</taxon>
        <taxon>Metazoa</taxon>
        <taxon>Ecdysozoa</taxon>
        <taxon>Arthropoda</taxon>
        <taxon>Hexapoda</taxon>
        <taxon>Insecta</taxon>
        <taxon>Pterygota</taxon>
        <taxon>Neoptera</taxon>
        <taxon>Paraneoptera</taxon>
        <taxon>Hemiptera</taxon>
        <taxon>Auchenorrhyncha</taxon>
        <taxon>Cercopoidea</taxon>
        <taxon>Clastopteridae</taxon>
        <taxon>Clastoptera</taxon>
    </lineage>
</organism>
<feature type="transmembrane region" description="Helical" evidence="1">
    <location>
        <begin position="132"/>
        <end position="152"/>
    </location>
</feature>
<evidence type="ECO:0000313" key="2">
    <source>
        <dbReference type="EMBL" id="JAS28267.1"/>
    </source>
</evidence>
<reference evidence="2" key="1">
    <citation type="submission" date="2015-12" db="EMBL/GenBank/DDBJ databases">
        <title>De novo transcriptome assembly of four potential Pierce s Disease insect vectors from Arizona vineyards.</title>
        <authorList>
            <person name="Tassone E.E."/>
        </authorList>
    </citation>
    <scope>NUCLEOTIDE SEQUENCE</scope>
</reference>
<feature type="non-terminal residue" evidence="2">
    <location>
        <position position="1"/>
    </location>
</feature>
<feature type="transmembrane region" description="Helical" evidence="1">
    <location>
        <begin position="25"/>
        <end position="43"/>
    </location>
</feature>
<keyword evidence="1" id="KW-0812">Transmembrane</keyword>
<proteinExistence type="predicted"/>